<comment type="caution">
    <text evidence="2">The sequence shown here is derived from an EMBL/GenBank/DDBJ whole genome shotgun (WGS) entry which is preliminary data.</text>
</comment>
<feature type="transmembrane region" description="Helical" evidence="1">
    <location>
        <begin position="146"/>
        <end position="165"/>
    </location>
</feature>
<name>A0A9X1SI70_9BACT</name>
<accession>A0A9X1SI70</accession>
<evidence type="ECO:0008006" key="4">
    <source>
        <dbReference type="Google" id="ProtNLM"/>
    </source>
</evidence>
<organism evidence="2 3">
    <name type="scientific">Blastopirellula sediminis</name>
    <dbReference type="NCBI Taxonomy" id="2894196"/>
    <lineage>
        <taxon>Bacteria</taxon>
        <taxon>Pseudomonadati</taxon>
        <taxon>Planctomycetota</taxon>
        <taxon>Planctomycetia</taxon>
        <taxon>Pirellulales</taxon>
        <taxon>Pirellulaceae</taxon>
        <taxon>Blastopirellula</taxon>
    </lineage>
</organism>
<keyword evidence="1" id="KW-1133">Transmembrane helix</keyword>
<reference evidence="2" key="1">
    <citation type="submission" date="2021-11" db="EMBL/GenBank/DDBJ databases">
        <title>Genome sequence.</title>
        <authorList>
            <person name="Sun Q."/>
        </authorList>
    </citation>
    <scope>NUCLEOTIDE SEQUENCE</scope>
    <source>
        <strain evidence="2">JC732</strain>
    </source>
</reference>
<dbReference type="Gene3D" id="3.80.10.10">
    <property type="entry name" value="Ribonuclease Inhibitor"/>
    <property type="match status" value="1"/>
</dbReference>
<dbReference type="AlphaFoldDB" id="A0A9X1SI70"/>
<keyword evidence="1" id="KW-0472">Membrane</keyword>
<dbReference type="InterPro" id="IPR032675">
    <property type="entry name" value="LRR_dom_sf"/>
</dbReference>
<dbReference type="SUPFAM" id="SSF52047">
    <property type="entry name" value="RNI-like"/>
    <property type="match status" value="1"/>
</dbReference>
<proteinExistence type="predicted"/>
<evidence type="ECO:0000313" key="3">
    <source>
        <dbReference type="Proteomes" id="UP001139103"/>
    </source>
</evidence>
<keyword evidence="1" id="KW-0812">Transmembrane</keyword>
<dbReference type="EMBL" id="JAJKFT010000010">
    <property type="protein sequence ID" value="MCC9631243.1"/>
    <property type="molecule type" value="Genomic_DNA"/>
</dbReference>
<feature type="transmembrane region" description="Helical" evidence="1">
    <location>
        <begin position="19"/>
        <end position="41"/>
    </location>
</feature>
<dbReference type="RefSeq" id="WP_230223037.1">
    <property type="nucleotide sequence ID" value="NZ_JAJKFT010000010.1"/>
</dbReference>
<dbReference type="Proteomes" id="UP001139103">
    <property type="component" value="Unassembled WGS sequence"/>
</dbReference>
<gene>
    <name evidence="2" type="ORF">LOC68_22855</name>
</gene>
<sequence>MEDDAPNAISAQTTTKRGWLAVVARWGLYVAIVLLAAWIGFAGERVDAWMTMGGLMGTYAGVSDKDNAVVEIWQHGWPFVFLNRRTEVYFSHPFAFWQGFTEFRGWALVGDLLVWGAIIGAVWVLRRTRTDVSPRRSRFSLSLKMLLLFVTFFCVMGASLGTSHLRSLREMEIGANLERLGHHVEYEYIGPIWFSRLVGRDLPWLPIQGVSSCRIDRDAAIDWPERTLDAGVGELANLKKLDFGSSQTDDAGLKRLLAGRRYWAIRELHFYETPVTGAAFESCDALPQLRYANGWGSKLNDKGFAALTKLPRVENINAKGTGVTNDAVDSALQAPHLRDVDFNETNVDRASLQKLIEKGIDCW</sequence>
<keyword evidence="3" id="KW-1185">Reference proteome</keyword>
<evidence type="ECO:0000256" key="1">
    <source>
        <dbReference type="SAM" id="Phobius"/>
    </source>
</evidence>
<evidence type="ECO:0000313" key="2">
    <source>
        <dbReference type="EMBL" id="MCC9631243.1"/>
    </source>
</evidence>
<protein>
    <recommendedName>
        <fullName evidence="4">Leucine Rich repeats (2 copies)</fullName>
    </recommendedName>
</protein>
<feature type="transmembrane region" description="Helical" evidence="1">
    <location>
        <begin position="103"/>
        <end position="125"/>
    </location>
</feature>